<feature type="domain" description="Sodium/calcium exchanger membrane region" evidence="9">
    <location>
        <begin position="86"/>
        <end position="147"/>
    </location>
</feature>
<dbReference type="OrthoDB" id="2127281at2759"/>
<dbReference type="Gene3D" id="1.20.1420.30">
    <property type="entry name" value="NCX, central ion-binding region"/>
    <property type="match status" value="1"/>
</dbReference>
<evidence type="ECO:0000313" key="10">
    <source>
        <dbReference type="EMBL" id="PIK59305.1"/>
    </source>
</evidence>
<reference evidence="10 11" key="1">
    <citation type="journal article" date="2017" name="PLoS Biol.">
        <title>The sea cucumber genome provides insights into morphological evolution and visceral regeneration.</title>
        <authorList>
            <person name="Zhang X."/>
            <person name="Sun L."/>
            <person name="Yuan J."/>
            <person name="Sun Y."/>
            <person name="Gao Y."/>
            <person name="Zhang L."/>
            <person name="Li S."/>
            <person name="Dai H."/>
            <person name="Hamel J.F."/>
            <person name="Liu C."/>
            <person name="Yu Y."/>
            <person name="Liu S."/>
            <person name="Lin W."/>
            <person name="Guo K."/>
            <person name="Jin S."/>
            <person name="Xu P."/>
            <person name="Storey K.B."/>
            <person name="Huan P."/>
            <person name="Zhang T."/>
            <person name="Zhou Y."/>
            <person name="Zhang J."/>
            <person name="Lin C."/>
            <person name="Li X."/>
            <person name="Xing L."/>
            <person name="Huo D."/>
            <person name="Sun M."/>
            <person name="Wang L."/>
            <person name="Mercier A."/>
            <person name="Li F."/>
            <person name="Yang H."/>
            <person name="Xiang J."/>
        </authorList>
    </citation>
    <scope>NUCLEOTIDE SEQUENCE [LARGE SCALE GENOMIC DNA]</scope>
    <source>
        <strain evidence="10">Shaxun</strain>
        <tissue evidence="10">Muscle</tissue>
    </source>
</reference>
<dbReference type="InterPro" id="IPR004837">
    <property type="entry name" value="NaCa_Exmemb"/>
</dbReference>
<evidence type="ECO:0000256" key="8">
    <source>
        <dbReference type="SAM" id="Phobius"/>
    </source>
</evidence>
<evidence type="ECO:0000256" key="1">
    <source>
        <dbReference type="ARBA" id="ARBA00004141"/>
    </source>
</evidence>
<dbReference type="AlphaFoldDB" id="A0A2G8LGC9"/>
<dbReference type="GO" id="GO:0005262">
    <property type="term" value="F:calcium channel activity"/>
    <property type="evidence" value="ECO:0007669"/>
    <property type="project" value="TreeGrafter"/>
</dbReference>
<keyword evidence="5 8" id="KW-0812">Transmembrane</keyword>
<evidence type="ECO:0000256" key="5">
    <source>
        <dbReference type="ARBA" id="ARBA00022692"/>
    </source>
</evidence>
<evidence type="ECO:0000313" key="11">
    <source>
        <dbReference type="Proteomes" id="UP000230750"/>
    </source>
</evidence>
<dbReference type="PANTHER" id="PTHR10846">
    <property type="entry name" value="SODIUM/POTASSIUM/CALCIUM EXCHANGER"/>
    <property type="match status" value="1"/>
</dbReference>
<evidence type="ECO:0000256" key="4">
    <source>
        <dbReference type="ARBA" id="ARBA00022568"/>
    </source>
</evidence>
<dbReference type="InterPro" id="IPR004481">
    <property type="entry name" value="K/Na/Ca-exchanger"/>
</dbReference>
<dbReference type="GO" id="GO:0006874">
    <property type="term" value="P:intracellular calcium ion homeostasis"/>
    <property type="evidence" value="ECO:0007669"/>
    <property type="project" value="TreeGrafter"/>
</dbReference>
<keyword evidence="4" id="KW-0106">Calcium</keyword>
<sequence length="150" mass="16491">MKHRRRRRSLLITIPCSLLLFGLVVTCSYISNRFSGNSTSDTFFLQDDPSENGTIINCTAYTPDAFPQGVFNESQLARGAFLINVVVAIYLFGVIAIVCDDYYVPSLEVICQIYLLFPTELRLSQDVAGATFMAAGSSAPELFTSVIGKN</sequence>
<evidence type="ECO:0000256" key="6">
    <source>
        <dbReference type="ARBA" id="ARBA00022989"/>
    </source>
</evidence>
<dbReference type="GO" id="GO:0005886">
    <property type="term" value="C:plasma membrane"/>
    <property type="evidence" value="ECO:0007669"/>
    <property type="project" value="TreeGrafter"/>
</dbReference>
<dbReference type="EMBL" id="MRZV01000087">
    <property type="protein sequence ID" value="PIK59305.1"/>
    <property type="molecule type" value="Genomic_DNA"/>
</dbReference>
<keyword evidence="11" id="KW-1185">Reference proteome</keyword>
<dbReference type="PANTHER" id="PTHR10846:SF73">
    <property type="entry name" value="SODIUM_CALCIUM EXCHANGER MEMBRANE REGION DOMAIN-CONTAINING PROTEIN"/>
    <property type="match status" value="1"/>
</dbReference>
<evidence type="ECO:0000259" key="9">
    <source>
        <dbReference type="Pfam" id="PF01699"/>
    </source>
</evidence>
<protein>
    <submittedName>
        <fullName evidence="10">Putative sodium/potassium/calcium exchanger 3 isoform X1</fullName>
    </submittedName>
</protein>
<keyword evidence="4" id="KW-0813">Transport</keyword>
<keyword evidence="4" id="KW-0109">Calcium transport</keyword>
<organism evidence="10 11">
    <name type="scientific">Stichopus japonicus</name>
    <name type="common">Sea cucumber</name>
    <dbReference type="NCBI Taxonomy" id="307972"/>
    <lineage>
        <taxon>Eukaryota</taxon>
        <taxon>Metazoa</taxon>
        <taxon>Echinodermata</taxon>
        <taxon>Eleutherozoa</taxon>
        <taxon>Echinozoa</taxon>
        <taxon>Holothuroidea</taxon>
        <taxon>Aspidochirotacea</taxon>
        <taxon>Aspidochirotida</taxon>
        <taxon>Stichopodidae</taxon>
        <taxon>Apostichopus</taxon>
    </lineage>
</organism>
<evidence type="ECO:0000256" key="2">
    <source>
        <dbReference type="ARBA" id="ARBA00005364"/>
    </source>
</evidence>
<dbReference type="InterPro" id="IPR044880">
    <property type="entry name" value="NCX_ion-bd_dom_sf"/>
</dbReference>
<keyword evidence="6 8" id="KW-1133">Transmembrane helix</keyword>
<evidence type="ECO:0000256" key="3">
    <source>
        <dbReference type="ARBA" id="ARBA00022449"/>
    </source>
</evidence>
<feature type="transmembrane region" description="Helical" evidence="8">
    <location>
        <begin position="79"/>
        <end position="99"/>
    </location>
</feature>
<keyword evidence="3" id="KW-0050">Antiport</keyword>
<dbReference type="Pfam" id="PF01699">
    <property type="entry name" value="Na_Ca_ex"/>
    <property type="match status" value="1"/>
</dbReference>
<comment type="caution">
    <text evidence="10">The sequence shown here is derived from an EMBL/GenBank/DDBJ whole genome shotgun (WGS) entry which is preliminary data.</text>
</comment>
<keyword evidence="7 8" id="KW-0472">Membrane</keyword>
<name>A0A2G8LGC9_STIJA</name>
<accession>A0A2G8LGC9</accession>
<comment type="subcellular location">
    <subcellularLocation>
        <location evidence="1">Membrane</location>
        <topology evidence="1">Multi-pass membrane protein</topology>
    </subcellularLocation>
</comment>
<comment type="similarity">
    <text evidence="2">Belongs to the Ca(2+):cation antiporter (CaCA) (TC 2.A.19) family. SLC24A subfamily.</text>
</comment>
<dbReference type="STRING" id="307972.A0A2G8LGC9"/>
<keyword evidence="4" id="KW-0406">Ion transport</keyword>
<evidence type="ECO:0000256" key="7">
    <source>
        <dbReference type="ARBA" id="ARBA00023136"/>
    </source>
</evidence>
<dbReference type="Proteomes" id="UP000230750">
    <property type="component" value="Unassembled WGS sequence"/>
</dbReference>
<proteinExistence type="inferred from homology"/>
<dbReference type="GO" id="GO:0008273">
    <property type="term" value="F:calcium, potassium:sodium antiporter activity"/>
    <property type="evidence" value="ECO:0007669"/>
    <property type="project" value="TreeGrafter"/>
</dbReference>
<gene>
    <name evidence="10" type="ORF">BSL78_03815</name>
</gene>